<comment type="caution">
    <text evidence="3">The sequence shown here is derived from an EMBL/GenBank/DDBJ whole genome shotgun (WGS) entry which is preliminary data.</text>
</comment>
<evidence type="ECO:0000313" key="3">
    <source>
        <dbReference type="EMBL" id="ORW52931.1"/>
    </source>
</evidence>
<evidence type="ECO:0000313" key="4">
    <source>
        <dbReference type="Proteomes" id="UP000193285"/>
    </source>
</evidence>
<protein>
    <recommendedName>
        <fullName evidence="5">Alpha/beta hydrolase</fullName>
    </recommendedName>
</protein>
<dbReference type="InterPro" id="IPR029058">
    <property type="entry name" value="AB_hydrolase_fold"/>
</dbReference>
<dbReference type="RefSeq" id="WP_085243895.1">
    <property type="nucleotide sequence ID" value="NZ_LQPN01000009.1"/>
</dbReference>
<dbReference type="Proteomes" id="UP000193285">
    <property type="component" value="Unassembled WGS sequence"/>
</dbReference>
<dbReference type="AlphaFoldDB" id="A0A1X2ANH8"/>
<dbReference type="Pfam" id="PF22905">
    <property type="entry name" value="Hydro_N_hd"/>
    <property type="match status" value="1"/>
</dbReference>
<dbReference type="Pfam" id="PF06259">
    <property type="entry name" value="Abhydrolase_8"/>
    <property type="match status" value="1"/>
</dbReference>
<dbReference type="OrthoDB" id="5969911at2"/>
<evidence type="ECO:0008006" key="5">
    <source>
        <dbReference type="Google" id="ProtNLM"/>
    </source>
</evidence>
<organism evidence="3 4">
    <name type="scientific">Mycobacterium paraense</name>
    <dbReference type="NCBI Taxonomy" id="767916"/>
    <lineage>
        <taxon>Bacteria</taxon>
        <taxon>Bacillati</taxon>
        <taxon>Actinomycetota</taxon>
        <taxon>Actinomycetes</taxon>
        <taxon>Mycobacteriales</taxon>
        <taxon>Mycobacteriaceae</taxon>
        <taxon>Mycobacterium</taxon>
        <taxon>Mycobacterium simiae complex</taxon>
    </lineage>
</organism>
<gene>
    <name evidence="3" type="ORF">AWB90_02490</name>
</gene>
<feature type="domain" description="DUF1023" evidence="1">
    <location>
        <begin position="349"/>
        <end position="514"/>
    </location>
</feature>
<accession>A0A1X2ANH8</accession>
<dbReference type="EMBL" id="LQPN01000009">
    <property type="protein sequence ID" value="ORW52931.1"/>
    <property type="molecule type" value="Genomic_DNA"/>
</dbReference>
<reference evidence="3 4" key="1">
    <citation type="journal article" date="2015" name="Emerg. Microbes Infect.">
        <title>Characterization of 17 strains belonging to the Mycobacterium simiae complex and description of Mycobacterium paraense sp. nov.</title>
        <authorList>
            <person name="Fusco da Costa A.R."/>
            <person name="Fedrizzi T."/>
            <person name="Lopes M.L."/>
            <person name="Pecorari M."/>
            <person name="Oliveira da Costa W.L."/>
            <person name="Giacobazzi E."/>
            <person name="da Costa Bahia J.R."/>
            <person name="De Sanctis V."/>
            <person name="Batista Lima K.V."/>
            <person name="Bertorelli R."/>
            <person name="Grottola A."/>
            <person name="Fabio A."/>
            <person name="Mariottini A."/>
            <person name="Ferretti P."/>
            <person name="Di Leva F."/>
            <person name="Fregni Serpini G."/>
            <person name="Tagliazucchi S."/>
            <person name="Rumpianesi F."/>
            <person name="Jousson O."/>
            <person name="Segata N."/>
            <person name="Tortoli E."/>
        </authorList>
    </citation>
    <scope>NUCLEOTIDE SEQUENCE [LARGE SCALE GENOMIC DNA]</scope>
    <source>
        <strain evidence="3 4">IEC33</strain>
    </source>
</reference>
<evidence type="ECO:0000259" key="2">
    <source>
        <dbReference type="Pfam" id="PF22905"/>
    </source>
</evidence>
<proteinExistence type="predicted"/>
<name>A0A1X2ANH8_9MYCO</name>
<dbReference type="SUPFAM" id="SSF53474">
    <property type="entry name" value="alpha/beta-Hydrolases"/>
    <property type="match status" value="1"/>
</dbReference>
<feature type="domain" description="Predicted hydrolase N-terminal" evidence="2">
    <location>
        <begin position="1"/>
        <end position="195"/>
    </location>
</feature>
<evidence type="ECO:0000259" key="1">
    <source>
        <dbReference type="Pfam" id="PF06259"/>
    </source>
</evidence>
<dbReference type="InterPro" id="IPR010427">
    <property type="entry name" value="DUF1023"/>
</dbReference>
<sequence length="624" mass="65221">MDLRHISSRDLIAEAGGDPWALNASLQDGRPAQIAALAAAFHDAGRCTAESAVAFEEARRRFDASWNRVNGEHPINDLAEVRRAMQSLGAQSLQVPKIGADLEDVAATLAEAQRAAAQEISGLEARLRQVDDLLGQALGLENDTGLTAEDRSALDALIRALEQEAIDDTAAAVGRLRSERSSYARSLDNSLTTLRTDGYDPTVLYPLDGADAGHPEVSVRIPPPGASAEEADRWWRTLNPEQRSRLIADHPAELGNLNGVPVAARSAVNQAVMGDDLGRVEDVAARNGVSVDAVVGDPGRYGLSPLAIARYTNAWRTREGLNVSEDALGQGPHPGLFLLKYQPEAFGGEGAAAIAVGNPDTAANTAVLVKGAGAGVREGTLAKTEGVRLYQESVRADGSKPAAVVTWVGYDAPNNWYDAGLREPDMARAGARALSADMNGLAVTHSGSPTHLTVVGHSYGSTVVADAATYGMRADDAVLVGSPGTDLAHSAADFHLSPGGHLYVGAASGDAVTWSPGRVTGPGLIGLNFGGLGDDPAEDGYGSTRFKAEVPGNSANPFYDHTHYFDEESESLYSIADVVSGHGDALQHDGMTARHRGEYGVGGWADPEVARPATTGHRHGGPSG</sequence>
<dbReference type="InterPro" id="IPR054469">
    <property type="entry name" value="Pred_hydrolase_N"/>
</dbReference>